<evidence type="ECO:0000313" key="8">
    <source>
        <dbReference type="EMBL" id="AGF71526.1"/>
    </source>
</evidence>
<feature type="domain" description="NADP-dependent oxidoreductase" evidence="7">
    <location>
        <begin position="8"/>
        <end position="250"/>
    </location>
</feature>
<name>M1P4H0_9CORY</name>
<evidence type="ECO:0000256" key="6">
    <source>
        <dbReference type="PIRSR" id="PIRSR000097-3"/>
    </source>
</evidence>
<dbReference type="PATRIC" id="fig|1121362.3.peg.513"/>
<dbReference type="Proteomes" id="UP000011723">
    <property type="component" value="Chromosome"/>
</dbReference>
<protein>
    <submittedName>
        <fullName evidence="8">Oxidoreductase</fullName>
    </submittedName>
</protein>
<dbReference type="AlphaFoldDB" id="M1P4H0"/>
<keyword evidence="9" id="KW-1185">Reference proteome</keyword>
<dbReference type="PANTHER" id="PTHR43827:SF3">
    <property type="entry name" value="NADP-DEPENDENT OXIDOREDUCTASE DOMAIN-CONTAINING PROTEIN"/>
    <property type="match status" value="1"/>
</dbReference>
<dbReference type="STRING" id="1121362.A605_02560"/>
<dbReference type="InterPro" id="IPR023210">
    <property type="entry name" value="NADP_OxRdtase_dom"/>
</dbReference>
<dbReference type="RefSeq" id="WP_015399948.1">
    <property type="nucleotide sequence ID" value="NC_020302.1"/>
</dbReference>
<evidence type="ECO:0000259" key="7">
    <source>
        <dbReference type="Pfam" id="PF00248"/>
    </source>
</evidence>
<dbReference type="FunFam" id="3.20.20.100:FF:000002">
    <property type="entry name" value="2,5-diketo-D-gluconic acid reductase A"/>
    <property type="match status" value="1"/>
</dbReference>
<proteinExistence type="inferred from homology"/>
<dbReference type="SUPFAM" id="SSF51430">
    <property type="entry name" value="NAD(P)-linked oxidoreductase"/>
    <property type="match status" value="1"/>
</dbReference>
<feature type="site" description="Lowers pKa of active site Tyr" evidence="6">
    <location>
        <position position="66"/>
    </location>
</feature>
<gene>
    <name evidence="8" type="ORF">A605_02560</name>
</gene>
<dbReference type="PROSITE" id="PS00798">
    <property type="entry name" value="ALDOKETO_REDUCTASE_1"/>
    <property type="match status" value="1"/>
</dbReference>
<feature type="binding site" evidence="5">
    <location>
        <position position="99"/>
    </location>
    <ligand>
        <name>substrate</name>
    </ligand>
</feature>
<keyword evidence="2" id="KW-0521">NADP</keyword>
<dbReference type="EMBL" id="CP003697">
    <property type="protein sequence ID" value="AGF71526.1"/>
    <property type="molecule type" value="Genomic_DNA"/>
</dbReference>
<evidence type="ECO:0000256" key="1">
    <source>
        <dbReference type="ARBA" id="ARBA00007905"/>
    </source>
</evidence>
<dbReference type="InterPro" id="IPR036812">
    <property type="entry name" value="NAD(P)_OxRdtase_dom_sf"/>
</dbReference>
<dbReference type="InterPro" id="IPR020471">
    <property type="entry name" value="AKR"/>
</dbReference>
<dbReference type="PIRSF" id="PIRSF000097">
    <property type="entry name" value="AKR"/>
    <property type="match status" value="1"/>
</dbReference>
<dbReference type="InterPro" id="IPR018170">
    <property type="entry name" value="Aldo/ket_reductase_CS"/>
</dbReference>
<evidence type="ECO:0000313" key="9">
    <source>
        <dbReference type="Proteomes" id="UP000011723"/>
    </source>
</evidence>
<evidence type="ECO:0000256" key="3">
    <source>
        <dbReference type="ARBA" id="ARBA00023002"/>
    </source>
</evidence>
<organism evidence="8 9">
    <name type="scientific">Corynebacterium halotolerans YIM 70093 = DSM 44683</name>
    <dbReference type="NCBI Taxonomy" id="1121362"/>
    <lineage>
        <taxon>Bacteria</taxon>
        <taxon>Bacillati</taxon>
        <taxon>Actinomycetota</taxon>
        <taxon>Actinomycetes</taxon>
        <taxon>Mycobacteriales</taxon>
        <taxon>Corynebacteriaceae</taxon>
        <taxon>Corynebacterium</taxon>
    </lineage>
</organism>
<feature type="active site" description="Proton donor" evidence="4">
    <location>
        <position position="41"/>
    </location>
</feature>
<dbReference type="Gene3D" id="3.20.20.100">
    <property type="entry name" value="NADP-dependent oxidoreductase domain"/>
    <property type="match status" value="1"/>
</dbReference>
<dbReference type="eggNOG" id="COG0656">
    <property type="taxonomic scope" value="Bacteria"/>
</dbReference>
<dbReference type="PANTHER" id="PTHR43827">
    <property type="entry name" value="2,5-DIKETO-D-GLUCONIC ACID REDUCTASE"/>
    <property type="match status" value="1"/>
</dbReference>
<evidence type="ECO:0000256" key="5">
    <source>
        <dbReference type="PIRSR" id="PIRSR000097-2"/>
    </source>
</evidence>
<dbReference type="KEGG" id="chn:A605_02560"/>
<keyword evidence="3" id="KW-0560">Oxidoreductase</keyword>
<dbReference type="OrthoDB" id="9804790at2"/>
<accession>M1P4H0</accession>
<evidence type="ECO:0000256" key="2">
    <source>
        <dbReference type="ARBA" id="ARBA00022857"/>
    </source>
</evidence>
<dbReference type="PROSITE" id="PS00062">
    <property type="entry name" value="ALDOKETO_REDUCTASE_2"/>
    <property type="match status" value="1"/>
</dbReference>
<dbReference type="HOGENOM" id="CLU_023205_0_1_11"/>
<dbReference type="PROSITE" id="PS00063">
    <property type="entry name" value="ALDOKETO_REDUCTASE_3"/>
    <property type="match status" value="1"/>
</dbReference>
<evidence type="ECO:0000256" key="4">
    <source>
        <dbReference type="PIRSR" id="PIRSR000097-1"/>
    </source>
</evidence>
<reference evidence="8 9" key="1">
    <citation type="journal article" date="2012" name="Stand. Genomic Sci.">
        <title>Genome sequence of the halotolerant bacterium Corynebacterium halotolerans type strain YIM 70093(T) (= DSM 44683(T)).</title>
        <authorList>
            <person name="Ruckert C."/>
            <person name="Albersmeier A."/>
            <person name="Al-Dilaimi A."/>
            <person name="Niehaus K."/>
            <person name="Szczepanowski R."/>
            <person name="Kalinowski J."/>
        </authorList>
    </citation>
    <scope>NUCLEOTIDE SEQUENCE [LARGE SCALE GENOMIC DNA]</scope>
    <source>
        <strain evidence="8">YIM 70093</strain>
    </source>
</reference>
<dbReference type="Pfam" id="PF00248">
    <property type="entry name" value="Aldo_ket_red"/>
    <property type="match status" value="1"/>
</dbReference>
<dbReference type="PRINTS" id="PR00069">
    <property type="entry name" value="ALDKETRDTASE"/>
</dbReference>
<sequence>MSISLPTIGLGTYSLRGSRGAAAVAAAIESGYRLIDTAYNYENEGVVGRGIADSGIDRDELIVTSKLPGRFQTRDEVATVLEESTYRLGLDHLDLYLIHWPNPKQGRFIDAWRGLVDAREAGLVRHIGVSNFLPEHIEAVEEATGVRPEVNQVELHPRFPQTELLAWHAERGIAVEAWSPLGRGDLLDHPTILHLAQRESISPGALILAWHAAVGSVPLPRSSSPERQRANLAAVERQLSAETVAAVSAIAAYGGRRLWDQDPATYEEF</sequence>
<dbReference type="GO" id="GO:0016616">
    <property type="term" value="F:oxidoreductase activity, acting on the CH-OH group of donors, NAD or NADP as acceptor"/>
    <property type="evidence" value="ECO:0007669"/>
    <property type="project" value="UniProtKB-ARBA"/>
</dbReference>
<comment type="similarity">
    <text evidence="1">Belongs to the aldo/keto reductase family.</text>
</comment>